<feature type="binding site" evidence="5">
    <location>
        <position position="272"/>
    </location>
    <ligand>
        <name>NAD(+)</name>
        <dbReference type="ChEBI" id="CHEBI:57540"/>
    </ligand>
</feature>
<feature type="binding site" evidence="5">
    <location>
        <position position="141"/>
    </location>
    <ligand>
        <name>NAD(+)</name>
        <dbReference type="ChEBI" id="CHEBI:57540"/>
    </ligand>
</feature>
<reference evidence="8 9" key="1">
    <citation type="submission" date="2018-05" db="EMBL/GenBank/DDBJ databases">
        <title>Genomic Encyclopedia of Type Strains, Phase IV (KMG-IV): sequencing the most valuable type-strain genomes for metagenomic binning, comparative biology and taxonomic classification.</title>
        <authorList>
            <person name="Goeker M."/>
        </authorList>
    </citation>
    <scope>NUCLEOTIDE SEQUENCE [LARGE SCALE GENOMIC DNA]</scope>
    <source>
        <strain evidence="8 9">DSM 18773</strain>
    </source>
</reference>
<proteinExistence type="inferred from homology"/>
<evidence type="ECO:0000256" key="3">
    <source>
        <dbReference type="ARBA" id="ARBA00023002"/>
    </source>
</evidence>
<dbReference type="Gene3D" id="3.40.50.720">
    <property type="entry name" value="NAD(P)-binding Rossmann-like Domain"/>
    <property type="match status" value="1"/>
</dbReference>
<dbReference type="SUPFAM" id="SSF51735">
    <property type="entry name" value="NAD(P)-binding Rossmann-fold domains"/>
    <property type="match status" value="1"/>
</dbReference>
<dbReference type="InterPro" id="IPR036291">
    <property type="entry name" value="NAD(P)-bd_dom_sf"/>
</dbReference>
<feature type="binding site" evidence="5">
    <location>
        <position position="117"/>
    </location>
    <ligand>
        <name>NAD(+)</name>
        <dbReference type="ChEBI" id="CHEBI:57540"/>
    </ligand>
</feature>
<evidence type="ECO:0000256" key="1">
    <source>
        <dbReference type="ARBA" id="ARBA00005086"/>
    </source>
</evidence>
<feature type="binding site" evidence="5">
    <location>
        <begin position="7"/>
        <end position="12"/>
    </location>
    <ligand>
        <name>NAD(+)</name>
        <dbReference type="ChEBI" id="CHEBI:57540"/>
    </ligand>
</feature>
<dbReference type="PIRSF" id="PIRSF000105">
    <property type="entry name" value="HCDH"/>
    <property type="match status" value="1"/>
</dbReference>
<dbReference type="InterPro" id="IPR008927">
    <property type="entry name" value="6-PGluconate_DH-like_C_sf"/>
</dbReference>
<dbReference type="RefSeq" id="WP_109691083.1">
    <property type="nucleotide sequence ID" value="NZ_QGGL01000023.1"/>
</dbReference>
<dbReference type="Proteomes" id="UP000245634">
    <property type="component" value="Unassembled WGS sequence"/>
</dbReference>
<gene>
    <name evidence="8" type="ORF">C7459_1236</name>
</gene>
<evidence type="ECO:0000313" key="8">
    <source>
        <dbReference type="EMBL" id="PWK05381.1"/>
    </source>
</evidence>
<feature type="domain" description="3-hydroxyacyl-CoA dehydrogenase C-terminal" evidence="6">
    <location>
        <begin position="184"/>
        <end position="280"/>
    </location>
</feature>
<dbReference type="InterPro" id="IPR006176">
    <property type="entry name" value="3-OHacyl-CoA_DH_NAD-bd"/>
</dbReference>
<dbReference type="InterPro" id="IPR022694">
    <property type="entry name" value="3-OHacyl-CoA_DH"/>
</dbReference>
<dbReference type="GO" id="GO:0070403">
    <property type="term" value="F:NAD+ binding"/>
    <property type="evidence" value="ECO:0007669"/>
    <property type="project" value="InterPro"/>
</dbReference>
<keyword evidence="3" id="KW-0560">Oxidoreductase</keyword>
<keyword evidence="9" id="KW-1185">Reference proteome</keyword>
<dbReference type="GO" id="GO:0016616">
    <property type="term" value="F:oxidoreductase activity, acting on the CH-OH group of donors, NAD or NADP as acceptor"/>
    <property type="evidence" value="ECO:0007669"/>
    <property type="project" value="InterPro"/>
</dbReference>
<dbReference type="PANTHER" id="PTHR48075">
    <property type="entry name" value="3-HYDROXYACYL-COA DEHYDROGENASE FAMILY PROTEIN"/>
    <property type="match status" value="1"/>
</dbReference>
<evidence type="ECO:0000259" key="6">
    <source>
        <dbReference type="Pfam" id="PF00725"/>
    </source>
</evidence>
<protein>
    <submittedName>
        <fullName evidence="8">3-hydroxybutyryl-CoA dehydrogenase</fullName>
    </submittedName>
</protein>
<feature type="domain" description="3-hydroxyacyl-CoA dehydrogenase NAD binding" evidence="7">
    <location>
        <begin position="3"/>
        <end position="181"/>
    </location>
</feature>
<dbReference type="InterPro" id="IPR013328">
    <property type="entry name" value="6PGD_dom2"/>
</dbReference>
<dbReference type="GO" id="GO:0006631">
    <property type="term" value="P:fatty acid metabolic process"/>
    <property type="evidence" value="ECO:0007669"/>
    <property type="project" value="InterPro"/>
</dbReference>
<sequence>MVVGVIGAGVMGTGVAQSAAQAGHQVVLIDLTDAALEKSKEELYKNIRFSGFFNKGANVEPVDVVMERITFTTDYELLRNAEIVVENVPEVYEIKRDVYLKIDPICPADCIFLVNTSCISITKIAGLTNRPDRVIGVHFMNPVPLKKTVESIRGWHTSEATITGTENFLASMGKTHVLVNDLPGFVSNRLSHLLMNEAAYVVQDQVASPKDVDDIFKQCFGHKMGPLETADLIGLDTVVQSLDILYDSYQDTKFRVCPLLRKMTEAGLHGRKSGQGFYTYDEHDMLD</sequence>
<dbReference type="Pfam" id="PF00725">
    <property type="entry name" value="3HCDH"/>
    <property type="match status" value="1"/>
</dbReference>
<name>A0A316DQ93_9BACL</name>
<dbReference type="SUPFAM" id="SSF48179">
    <property type="entry name" value="6-phosphogluconate dehydrogenase C-terminal domain-like"/>
    <property type="match status" value="1"/>
</dbReference>
<evidence type="ECO:0000256" key="4">
    <source>
        <dbReference type="PIRSR" id="PIRSR000105-1"/>
    </source>
</evidence>
<organism evidence="8 9">
    <name type="scientific">Tumebacillus permanentifrigoris</name>
    <dbReference type="NCBI Taxonomy" id="378543"/>
    <lineage>
        <taxon>Bacteria</taxon>
        <taxon>Bacillati</taxon>
        <taxon>Bacillota</taxon>
        <taxon>Bacilli</taxon>
        <taxon>Bacillales</taxon>
        <taxon>Alicyclobacillaceae</taxon>
        <taxon>Tumebacillus</taxon>
    </lineage>
</organism>
<dbReference type="Pfam" id="PF02737">
    <property type="entry name" value="3HCDH_N"/>
    <property type="match status" value="1"/>
</dbReference>
<dbReference type="FunFam" id="3.40.50.720:FF:000009">
    <property type="entry name" value="Fatty oxidation complex, alpha subunit"/>
    <property type="match status" value="1"/>
</dbReference>
<evidence type="ECO:0000256" key="5">
    <source>
        <dbReference type="PIRSR" id="PIRSR000105-2"/>
    </source>
</evidence>
<dbReference type="InterPro" id="IPR006108">
    <property type="entry name" value="3HC_DH_C"/>
</dbReference>
<evidence type="ECO:0000256" key="2">
    <source>
        <dbReference type="ARBA" id="ARBA00009463"/>
    </source>
</evidence>
<evidence type="ECO:0000313" key="9">
    <source>
        <dbReference type="Proteomes" id="UP000245634"/>
    </source>
</evidence>
<dbReference type="AlphaFoldDB" id="A0A316DQ93"/>
<feature type="binding site" evidence="5">
    <location>
        <position position="95"/>
    </location>
    <ligand>
        <name>NAD(+)</name>
        <dbReference type="ChEBI" id="CHEBI:57540"/>
    </ligand>
</feature>
<feature type="binding site" evidence="5">
    <location>
        <position position="90"/>
    </location>
    <ligand>
        <name>NAD(+)</name>
        <dbReference type="ChEBI" id="CHEBI:57540"/>
    </ligand>
</feature>
<dbReference type="OrthoDB" id="9771883at2"/>
<feature type="binding site" evidence="5">
    <location>
        <position position="30"/>
    </location>
    <ligand>
        <name>NAD(+)</name>
        <dbReference type="ChEBI" id="CHEBI:57540"/>
    </ligand>
</feature>
<accession>A0A316DQ93</accession>
<dbReference type="EMBL" id="QGGL01000023">
    <property type="protein sequence ID" value="PWK05381.1"/>
    <property type="molecule type" value="Genomic_DNA"/>
</dbReference>
<dbReference type="Gene3D" id="1.10.1040.10">
    <property type="entry name" value="N-(1-d-carboxylethyl)-l-norvaline Dehydrogenase, domain 2"/>
    <property type="match status" value="1"/>
</dbReference>
<evidence type="ECO:0000259" key="7">
    <source>
        <dbReference type="Pfam" id="PF02737"/>
    </source>
</evidence>
<comment type="pathway">
    <text evidence="1">Lipid metabolism; butanoate metabolism.</text>
</comment>
<comment type="similarity">
    <text evidence="2">Belongs to the 3-hydroxyacyl-CoA dehydrogenase family.</text>
</comment>
<dbReference type="PANTHER" id="PTHR48075:SF5">
    <property type="entry name" value="3-HYDROXYBUTYRYL-COA DEHYDROGENASE"/>
    <property type="match status" value="1"/>
</dbReference>
<comment type="caution">
    <text evidence="8">The sequence shown here is derived from an EMBL/GenBank/DDBJ whole genome shotgun (WGS) entry which is preliminary data.</text>
</comment>
<feature type="site" description="Important for catalytic activity" evidence="4">
    <location>
        <position position="138"/>
    </location>
</feature>
<keyword evidence="5" id="KW-0520">NAD</keyword>